<sequence length="257" mass="29972">MINQEIFKNLDACKKQIEIDFNSDLSKNLEDKKLMLRGESKWYSKTEPSMKRFLTAEDGKSMNPFYYVSPFLDFQDIFSEYHSKASNMDRDIAEGFLQHYGFPTDIFDISPSFDTAVIFSHLGNYDEEIGTICVADTIGLSKYYKVIDLSVHPFAKRPKNQIAFGAKHERGISDLKDSGLDNHFKIKWYKFIKSKKDIVYAKNQSDKIYPSEKEIGFFFSNELESFVKNHFAYGKISKENKEKILEMLNKIWNDNSK</sequence>
<keyword evidence="2" id="KW-1185">Reference proteome</keyword>
<reference evidence="1 2" key="1">
    <citation type="submission" date="2022-09" db="EMBL/GenBank/DDBJ databases">
        <title>Genome sequencing of Flavivirga sp. MEBiC05379.</title>
        <authorList>
            <person name="Oh H.-M."/>
            <person name="Kwon K.K."/>
            <person name="Park M.J."/>
            <person name="Yang S.-H."/>
        </authorList>
    </citation>
    <scope>NUCLEOTIDE SEQUENCE [LARGE SCALE GENOMIC DNA]</scope>
    <source>
        <strain evidence="1 2">MEBiC05379</strain>
    </source>
</reference>
<comment type="caution">
    <text evidence="1">The sequence shown here is derived from an EMBL/GenBank/DDBJ whole genome shotgun (WGS) entry which is preliminary data.</text>
</comment>
<dbReference type="RefSeq" id="WP_303307246.1">
    <property type="nucleotide sequence ID" value="NZ_JAODOP010000004.1"/>
</dbReference>
<proteinExistence type="predicted"/>
<organism evidence="1 2">
    <name type="scientific">Flavivirga spongiicola</name>
    <dbReference type="NCBI Taxonomy" id="421621"/>
    <lineage>
        <taxon>Bacteria</taxon>
        <taxon>Pseudomonadati</taxon>
        <taxon>Bacteroidota</taxon>
        <taxon>Flavobacteriia</taxon>
        <taxon>Flavobacteriales</taxon>
        <taxon>Flavobacteriaceae</taxon>
        <taxon>Flavivirga</taxon>
    </lineage>
</organism>
<evidence type="ECO:0000313" key="1">
    <source>
        <dbReference type="EMBL" id="MEF3834942.1"/>
    </source>
</evidence>
<dbReference type="Proteomes" id="UP001337305">
    <property type="component" value="Unassembled WGS sequence"/>
</dbReference>
<dbReference type="EMBL" id="JAODOP010000004">
    <property type="protein sequence ID" value="MEF3834942.1"/>
    <property type="molecule type" value="Genomic_DNA"/>
</dbReference>
<evidence type="ECO:0000313" key="2">
    <source>
        <dbReference type="Proteomes" id="UP001337305"/>
    </source>
</evidence>
<evidence type="ECO:0008006" key="3">
    <source>
        <dbReference type="Google" id="ProtNLM"/>
    </source>
</evidence>
<protein>
    <recommendedName>
        <fullName evidence="3">FRG domain-containing protein</fullName>
    </recommendedName>
</protein>
<gene>
    <name evidence="1" type="ORF">N1F79_17555</name>
</gene>
<name>A0ABU7XYI2_9FLAO</name>
<accession>A0ABU7XYI2</accession>